<dbReference type="InParanoid" id="A0A0G4F693"/>
<feature type="transmembrane region" description="Helical" evidence="2">
    <location>
        <begin position="168"/>
        <end position="188"/>
    </location>
</feature>
<feature type="transmembrane region" description="Helical" evidence="2">
    <location>
        <begin position="77"/>
        <end position="98"/>
    </location>
</feature>
<keyword evidence="2" id="KW-1133">Transmembrane helix</keyword>
<dbReference type="PhylomeDB" id="A0A0G4F693"/>
<dbReference type="Proteomes" id="UP000041254">
    <property type="component" value="Unassembled WGS sequence"/>
</dbReference>
<name>A0A0G4F693_VITBC</name>
<feature type="transmembrane region" description="Helical" evidence="2">
    <location>
        <begin position="197"/>
        <end position="219"/>
    </location>
</feature>
<feature type="transmembrane region" description="Helical" evidence="2">
    <location>
        <begin position="12"/>
        <end position="34"/>
    </location>
</feature>
<protein>
    <submittedName>
        <fullName evidence="3">Uncharacterized protein</fullName>
    </submittedName>
</protein>
<reference evidence="3 4" key="1">
    <citation type="submission" date="2014-11" db="EMBL/GenBank/DDBJ databases">
        <authorList>
            <person name="Zhu J."/>
            <person name="Qi W."/>
            <person name="Song R."/>
        </authorList>
    </citation>
    <scope>NUCLEOTIDE SEQUENCE [LARGE SCALE GENOMIC DNA]</scope>
</reference>
<keyword evidence="2" id="KW-0812">Transmembrane</keyword>
<dbReference type="AlphaFoldDB" id="A0A0G4F693"/>
<dbReference type="VEuPathDB" id="CryptoDB:Vbra_4169"/>
<proteinExistence type="predicted"/>
<dbReference type="EMBL" id="CDMY01000377">
    <property type="protein sequence ID" value="CEM07764.1"/>
    <property type="molecule type" value="Genomic_DNA"/>
</dbReference>
<feature type="region of interest" description="Disordered" evidence="1">
    <location>
        <begin position="363"/>
        <end position="393"/>
    </location>
</feature>
<keyword evidence="2" id="KW-0472">Membrane</keyword>
<evidence type="ECO:0000313" key="4">
    <source>
        <dbReference type="Proteomes" id="UP000041254"/>
    </source>
</evidence>
<evidence type="ECO:0000256" key="2">
    <source>
        <dbReference type="SAM" id="Phobius"/>
    </source>
</evidence>
<keyword evidence="4" id="KW-1185">Reference proteome</keyword>
<accession>A0A0G4F693</accession>
<dbReference type="OrthoDB" id="445233at2759"/>
<feature type="region of interest" description="Disordered" evidence="1">
    <location>
        <begin position="327"/>
        <end position="351"/>
    </location>
</feature>
<feature type="region of interest" description="Disordered" evidence="1">
    <location>
        <begin position="429"/>
        <end position="466"/>
    </location>
</feature>
<evidence type="ECO:0000256" key="1">
    <source>
        <dbReference type="SAM" id="MobiDB-lite"/>
    </source>
</evidence>
<organism evidence="3 4">
    <name type="scientific">Vitrella brassicaformis (strain CCMP3155)</name>
    <dbReference type="NCBI Taxonomy" id="1169540"/>
    <lineage>
        <taxon>Eukaryota</taxon>
        <taxon>Sar</taxon>
        <taxon>Alveolata</taxon>
        <taxon>Colpodellida</taxon>
        <taxon>Vitrellaceae</taxon>
        <taxon>Vitrella</taxon>
    </lineage>
</organism>
<sequence length="466" mass="52439">MGERQSFSWFEYQLLTLSLAVFMCFCLGVLEYVLRRFSILPLMFTMLTIQRRRMYCFEVDISLTQEGKHIRQQCKMMLRITLIVVLSYVWQGCVLESVTITGGSFPTEECEQDKDCFAATLSFDTLFQQSHKSIDCDKPEEYDSEKYIVVNCLSFVNPNAVLWMEKAAIAYSLGLLLLRAFEILLWVCSRSLAWMRIVLFVLITYTIALIVLFFAGYMATFVSSWLAYVMMFSFPGVLLFTQRAARCLRELRRQLYAQYQQEATKSLQSQFSPDEEMIQAQDIDQAFSVKSVTPSEPQEAPIDDATLSLPAASAARHTVSGYDTVALSRTSPAPHHSTHTHNRVPPPHATHTHIDDVLESLALGGGDPDQRPMTTSMTEADDRPHPQHGGATWTPGGRWWGWARSSPFQQQHHRHSRGIPIPSLLGFFPTRRRAGEDGAGEDGADGLGEPRSSVSAPPADMERAAA</sequence>
<evidence type="ECO:0000313" key="3">
    <source>
        <dbReference type="EMBL" id="CEM07764.1"/>
    </source>
</evidence>
<gene>
    <name evidence="3" type="ORF">Vbra_4169</name>
</gene>
<feature type="transmembrane region" description="Helical" evidence="2">
    <location>
        <begin position="225"/>
        <end position="245"/>
    </location>
</feature>